<dbReference type="Proteomes" id="UP000034883">
    <property type="component" value="Chromosome"/>
</dbReference>
<gene>
    <name evidence="4" type="ORF">DB32_000026</name>
</gene>
<proteinExistence type="predicted"/>
<feature type="coiled-coil region" evidence="1">
    <location>
        <begin position="190"/>
        <end position="228"/>
    </location>
</feature>
<evidence type="ECO:0000256" key="2">
    <source>
        <dbReference type="SAM" id="MobiDB-lite"/>
    </source>
</evidence>
<dbReference type="RefSeq" id="WP_053230375.1">
    <property type="nucleotide sequence ID" value="NZ_CP011125.1"/>
</dbReference>
<accession>A0A0F6YGH6</accession>
<name>A0A0F6YGH6_9BACT</name>
<dbReference type="Gene3D" id="3.30.450.40">
    <property type="match status" value="1"/>
</dbReference>
<feature type="compositionally biased region" description="Basic and acidic residues" evidence="2">
    <location>
        <begin position="358"/>
        <end position="370"/>
    </location>
</feature>
<dbReference type="InterPro" id="IPR029016">
    <property type="entry name" value="GAF-like_dom_sf"/>
</dbReference>
<dbReference type="InterPro" id="IPR003018">
    <property type="entry name" value="GAF"/>
</dbReference>
<dbReference type="Gene3D" id="3.30.750.24">
    <property type="entry name" value="STAS domain"/>
    <property type="match status" value="1"/>
</dbReference>
<feature type="domain" description="STAS" evidence="3">
    <location>
        <begin position="244"/>
        <end position="355"/>
    </location>
</feature>
<dbReference type="KEGG" id="samy:DB32_000026"/>
<dbReference type="InterPro" id="IPR036513">
    <property type="entry name" value="STAS_dom_sf"/>
</dbReference>
<evidence type="ECO:0000256" key="1">
    <source>
        <dbReference type="SAM" id="Coils"/>
    </source>
</evidence>
<dbReference type="PROSITE" id="PS50801">
    <property type="entry name" value="STAS"/>
    <property type="match status" value="1"/>
</dbReference>
<keyword evidence="5" id="KW-1185">Reference proteome</keyword>
<dbReference type="InterPro" id="IPR002645">
    <property type="entry name" value="STAS_dom"/>
</dbReference>
<dbReference type="Pfam" id="PF01590">
    <property type="entry name" value="GAF"/>
    <property type="match status" value="1"/>
</dbReference>
<evidence type="ECO:0000313" key="4">
    <source>
        <dbReference type="EMBL" id="AKF02878.1"/>
    </source>
</evidence>
<dbReference type="CDD" id="cd07041">
    <property type="entry name" value="STAS_RsbR_RsbS_like"/>
    <property type="match status" value="1"/>
</dbReference>
<feature type="region of interest" description="Disordered" evidence="2">
    <location>
        <begin position="358"/>
        <end position="377"/>
    </location>
</feature>
<sequence length="377" mass="42014">MSPPNVITRPSSPPTDDPRDAVLRRHNQILLSLAKSTELDGSDPQRAWRLLTEAATHGIGTERASIWFFDEHRTQIELVDLFERSKAAHSAGFVLKAADYPAYFAALAEDRTIAASDARHHAATREFKTGYLEPLDIHSMLEAPIRRRGKVVGVLCHEHVGAQRTFSREEEQLAASIADLVARTLDDRDRLAAENAMRAANRELEEHKARLEQEVAERTRDLAARNAENQELIRRLRGAVEQLSSPVLELWEDVLAVPVIGVVDSERAAMLVERVLEDVARRNARFVLIDLTGVDVVDTGTADRLVKLARAVELLGARCVLTGLQPLVAQTLVDLGADFGELETLRNLKQGLLHALQSERSRREQTRAHESTSTARR</sequence>
<dbReference type="STRING" id="927083.DB32_000026"/>
<feature type="region of interest" description="Disordered" evidence="2">
    <location>
        <begin position="1"/>
        <end position="20"/>
    </location>
</feature>
<reference evidence="4 5" key="1">
    <citation type="submission" date="2015-03" db="EMBL/GenBank/DDBJ databases">
        <title>Genome assembly of Sandaracinus amylolyticus DSM 53668.</title>
        <authorList>
            <person name="Sharma G."/>
            <person name="Subramanian S."/>
        </authorList>
    </citation>
    <scope>NUCLEOTIDE SEQUENCE [LARGE SCALE GENOMIC DNA]</scope>
    <source>
        <strain evidence="4 5">DSM 53668</strain>
    </source>
</reference>
<dbReference type="PANTHER" id="PTHR33745">
    <property type="entry name" value="RSBT ANTAGONIST PROTEIN RSBS-RELATED"/>
    <property type="match status" value="1"/>
</dbReference>
<dbReference type="SUPFAM" id="SSF52091">
    <property type="entry name" value="SpoIIaa-like"/>
    <property type="match status" value="1"/>
</dbReference>
<protein>
    <submittedName>
        <fullName evidence="4">PAS sensor protein</fullName>
    </submittedName>
</protein>
<dbReference type="Pfam" id="PF01740">
    <property type="entry name" value="STAS"/>
    <property type="match status" value="1"/>
</dbReference>
<dbReference type="PANTHER" id="PTHR33745:SF1">
    <property type="entry name" value="RSBT ANTAGONIST PROTEIN RSBS"/>
    <property type="match status" value="1"/>
</dbReference>
<dbReference type="OrthoDB" id="5511081at2"/>
<dbReference type="AlphaFoldDB" id="A0A0F6YGH6"/>
<dbReference type="SUPFAM" id="SSF55781">
    <property type="entry name" value="GAF domain-like"/>
    <property type="match status" value="1"/>
</dbReference>
<keyword evidence="1" id="KW-0175">Coiled coil</keyword>
<dbReference type="InterPro" id="IPR051932">
    <property type="entry name" value="Bact_StressResp_Reg"/>
</dbReference>
<evidence type="ECO:0000259" key="3">
    <source>
        <dbReference type="PROSITE" id="PS50801"/>
    </source>
</evidence>
<organism evidence="4 5">
    <name type="scientific">Sandaracinus amylolyticus</name>
    <dbReference type="NCBI Taxonomy" id="927083"/>
    <lineage>
        <taxon>Bacteria</taxon>
        <taxon>Pseudomonadati</taxon>
        <taxon>Myxococcota</taxon>
        <taxon>Polyangia</taxon>
        <taxon>Polyangiales</taxon>
        <taxon>Sandaracinaceae</taxon>
        <taxon>Sandaracinus</taxon>
    </lineage>
</organism>
<evidence type="ECO:0000313" key="5">
    <source>
        <dbReference type="Proteomes" id="UP000034883"/>
    </source>
</evidence>
<dbReference type="SMART" id="SM00065">
    <property type="entry name" value="GAF"/>
    <property type="match status" value="1"/>
</dbReference>
<dbReference type="EMBL" id="CP011125">
    <property type="protein sequence ID" value="AKF02878.1"/>
    <property type="molecule type" value="Genomic_DNA"/>
</dbReference>